<evidence type="ECO:0000313" key="3">
    <source>
        <dbReference type="Proteomes" id="UP000002363"/>
    </source>
</evidence>
<feature type="transmembrane region" description="Helical" evidence="1">
    <location>
        <begin position="6"/>
        <end position="28"/>
    </location>
</feature>
<sequence>MEVMLAIVSLFILLINISSVVDFVRGFISKATSKALFIAGCSFMSVYIITKALVDEPNIGEGNVLSNIGVGLQSFFSAIYLYAGIVFLIGALVRKVLEKKGLVKKEKSRD</sequence>
<name>A0A0H3CST3_ENTCC</name>
<evidence type="ECO:0000313" key="2">
    <source>
        <dbReference type="EMBL" id="ADF64986.1"/>
    </source>
</evidence>
<dbReference type="AlphaFoldDB" id="A0A0H3CST3"/>
<reference evidence="2 3" key="1">
    <citation type="journal article" date="2010" name="J. Bacteriol.">
        <title>Complete genome sequence of Enterobacter cloacae subsp. cloacae type strain ATCC 13047.</title>
        <authorList>
            <person name="Ren Y."/>
            <person name="Ren Y."/>
            <person name="Zhou Z."/>
            <person name="Guo X."/>
            <person name="Li Y."/>
            <person name="Feng L."/>
            <person name="Wang L."/>
        </authorList>
    </citation>
    <scope>NUCLEOTIDE SEQUENCE [LARGE SCALE GENOMIC DNA]</scope>
    <source>
        <strain evidence="3">ATCC 13047 / DSM 30054 / NBRC 13535 / NCTC 10005 / WDCM 00083 / NCDC 279-56</strain>
        <plasmid evidence="2">pECL_B</plasmid>
    </source>
</reference>
<feature type="transmembrane region" description="Helical" evidence="1">
    <location>
        <begin position="74"/>
        <end position="97"/>
    </location>
</feature>
<dbReference type="RefSeq" id="WP_013087294.1">
    <property type="nucleotide sequence ID" value="NC_014108.1"/>
</dbReference>
<dbReference type="Proteomes" id="UP000002363">
    <property type="component" value="Plasmid pECL_B"/>
</dbReference>
<keyword evidence="3" id="KW-1185">Reference proteome</keyword>
<keyword evidence="1" id="KW-0812">Transmembrane</keyword>
<dbReference type="EnsemblBacteria" id="ADF64986">
    <property type="protein sequence ID" value="ADF64986"/>
    <property type="gene ID" value="ECL_B024"/>
</dbReference>
<dbReference type="EMBL" id="CP001920">
    <property type="protein sequence ID" value="ADF64986.1"/>
    <property type="molecule type" value="Genomic_DNA"/>
</dbReference>
<feature type="transmembrane region" description="Helical" evidence="1">
    <location>
        <begin position="35"/>
        <end position="54"/>
    </location>
</feature>
<keyword evidence="2" id="KW-0614">Plasmid</keyword>
<proteinExistence type="predicted"/>
<accession>A0A0H3CST3</accession>
<protein>
    <submittedName>
        <fullName evidence="2">Uncharacterized protein</fullName>
    </submittedName>
</protein>
<keyword evidence="1" id="KW-0472">Membrane</keyword>
<organism evidence="2 3">
    <name type="scientific">Enterobacter cloacae subsp. cloacae (strain ATCC 13047 / DSM 30054 / NBRC 13535 / NCTC 10005 / WDCM 00083 / NCDC 279-56)</name>
    <dbReference type="NCBI Taxonomy" id="716541"/>
    <lineage>
        <taxon>Bacteria</taxon>
        <taxon>Pseudomonadati</taxon>
        <taxon>Pseudomonadota</taxon>
        <taxon>Gammaproteobacteria</taxon>
        <taxon>Enterobacterales</taxon>
        <taxon>Enterobacteriaceae</taxon>
        <taxon>Enterobacter</taxon>
        <taxon>Enterobacter cloacae complex</taxon>
    </lineage>
</organism>
<evidence type="ECO:0000256" key="1">
    <source>
        <dbReference type="SAM" id="Phobius"/>
    </source>
</evidence>
<keyword evidence="1" id="KW-1133">Transmembrane helix</keyword>
<dbReference type="HOGENOM" id="CLU_2219094_0_0_6"/>
<geneLocation type="plasmid" evidence="2 3">
    <name>pECL_B</name>
</geneLocation>
<gene>
    <name evidence="2" type="ordered locus">ECL_B024</name>
</gene>
<dbReference type="KEGG" id="enc:ECL_B024"/>